<gene>
    <name evidence="3" type="ORF">NP590_05210</name>
</gene>
<protein>
    <submittedName>
        <fullName evidence="3">PEP-CTERM sorting domain-containing protein</fullName>
    </submittedName>
</protein>
<name>A0ABT1TDG9_9GAMM</name>
<reference evidence="3 4" key="1">
    <citation type="submission" date="2022-07" db="EMBL/GenBank/DDBJ databases">
        <title>Methylomonas rivi sp. nov., Methylomonas rosea sp. nov., Methylomonas aureus sp. nov. and Methylomonas subterranea sp. nov., four novel methanotrophs isolated from a freshwater creek and the deep terrestrial subsurface.</title>
        <authorList>
            <person name="Abin C."/>
            <person name="Sankaranarayanan K."/>
            <person name="Garner C."/>
            <person name="Sindelar R."/>
            <person name="Kotary K."/>
            <person name="Garner R."/>
            <person name="Barclay S."/>
            <person name="Lawson P."/>
            <person name="Krumholz L."/>
        </authorList>
    </citation>
    <scope>NUCLEOTIDE SEQUENCE [LARGE SCALE GENOMIC DNA]</scope>
    <source>
        <strain evidence="3 4">SURF-2</strain>
    </source>
</reference>
<dbReference type="Proteomes" id="UP001524499">
    <property type="component" value="Unassembled WGS sequence"/>
</dbReference>
<dbReference type="EMBL" id="JANIBJ010000007">
    <property type="protein sequence ID" value="MCQ8103498.1"/>
    <property type="molecule type" value="Genomic_DNA"/>
</dbReference>
<feature type="domain" description="Ice-binding protein C-terminal" evidence="2">
    <location>
        <begin position="189"/>
        <end position="211"/>
    </location>
</feature>
<dbReference type="RefSeq" id="WP_256601203.1">
    <property type="nucleotide sequence ID" value="NZ_JANIBJ010000007.1"/>
</dbReference>
<feature type="signal peptide" evidence="1">
    <location>
        <begin position="1"/>
        <end position="21"/>
    </location>
</feature>
<feature type="chain" id="PRO_5045170124" evidence="1">
    <location>
        <begin position="22"/>
        <end position="217"/>
    </location>
</feature>
<accession>A0ABT1TDG9</accession>
<dbReference type="NCBIfam" id="TIGR02595">
    <property type="entry name" value="PEP_CTERM"/>
    <property type="match status" value="1"/>
</dbReference>
<evidence type="ECO:0000313" key="4">
    <source>
        <dbReference type="Proteomes" id="UP001524499"/>
    </source>
</evidence>
<organism evidence="3 4">
    <name type="scientific">Methylomonas subterranea</name>
    <dbReference type="NCBI Taxonomy" id="2952225"/>
    <lineage>
        <taxon>Bacteria</taxon>
        <taxon>Pseudomonadati</taxon>
        <taxon>Pseudomonadota</taxon>
        <taxon>Gammaproteobacteria</taxon>
        <taxon>Methylococcales</taxon>
        <taxon>Methylococcaceae</taxon>
        <taxon>Methylomonas</taxon>
    </lineage>
</organism>
<dbReference type="Pfam" id="PF07589">
    <property type="entry name" value="PEP-CTERM"/>
    <property type="match status" value="1"/>
</dbReference>
<proteinExistence type="predicted"/>
<sequence length="217" mass="23333">MKKHMMSMIVLLGLMAGGAQASSFDYDQAWNGTSDAFSSQNDPVSFGDYAKVYDNFTLTRTLTVTEVSWTGGFYDAPSNGGISQFLIEFWSDNNNAPASLLFSETVAGSAGETLLSDLGSIVMYSYHTVLASGFLALENTQYWLSIQPSLNSPAEWGWASSNVGDGLGYQDFLGERFNDAGDRAFHLTTVPEPSILCLMALGLAAMAGKRRNGPLSA</sequence>
<dbReference type="InterPro" id="IPR013424">
    <property type="entry name" value="Ice-binding_C"/>
</dbReference>
<keyword evidence="1" id="KW-0732">Signal</keyword>
<comment type="caution">
    <text evidence="3">The sequence shown here is derived from an EMBL/GenBank/DDBJ whole genome shotgun (WGS) entry which is preliminary data.</text>
</comment>
<keyword evidence="4" id="KW-1185">Reference proteome</keyword>
<evidence type="ECO:0000259" key="2">
    <source>
        <dbReference type="Pfam" id="PF07589"/>
    </source>
</evidence>
<evidence type="ECO:0000313" key="3">
    <source>
        <dbReference type="EMBL" id="MCQ8103498.1"/>
    </source>
</evidence>
<evidence type="ECO:0000256" key="1">
    <source>
        <dbReference type="SAM" id="SignalP"/>
    </source>
</evidence>